<evidence type="ECO:0000313" key="8">
    <source>
        <dbReference type="EMBL" id="ETE62828.1"/>
    </source>
</evidence>
<gene>
    <name evidence="8" type="primary">RFTN1</name>
    <name evidence="8" type="ORF">L345_11413</name>
</gene>
<evidence type="ECO:0000256" key="3">
    <source>
        <dbReference type="ARBA" id="ARBA00022475"/>
    </source>
</evidence>
<evidence type="ECO:0000256" key="7">
    <source>
        <dbReference type="ARBA" id="ARBA00023288"/>
    </source>
</evidence>
<evidence type="ECO:0000313" key="9">
    <source>
        <dbReference type="Proteomes" id="UP000018936"/>
    </source>
</evidence>
<dbReference type="OrthoDB" id="9942562at2759"/>
<dbReference type="InterPro" id="IPR028169">
    <property type="entry name" value="Raftlin"/>
</dbReference>
<accession>V8NMC3</accession>
<dbReference type="AlphaFoldDB" id="V8NMC3"/>
<feature type="non-terminal residue" evidence="8">
    <location>
        <position position="1"/>
    </location>
</feature>
<dbReference type="PANTHER" id="PTHR17601:SF3">
    <property type="entry name" value="RAFTLIN"/>
    <property type="match status" value="1"/>
</dbReference>
<keyword evidence="5" id="KW-0472">Membrane</keyword>
<evidence type="ECO:0000256" key="5">
    <source>
        <dbReference type="ARBA" id="ARBA00023136"/>
    </source>
</evidence>
<comment type="subcellular location">
    <subcellularLocation>
        <location evidence="1">Cell membrane</location>
        <topology evidence="1">Lipid-anchor</topology>
    </subcellularLocation>
</comment>
<evidence type="ECO:0000256" key="2">
    <source>
        <dbReference type="ARBA" id="ARBA00006390"/>
    </source>
</evidence>
<dbReference type="EMBL" id="AZIM01003041">
    <property type="protein sequence ID" value="ETE62828.1"/>
    <property type="molecule type" value="Genomic_DNA"/>
</dbReference>
<evidence type="ECO:0000256" key="6">
    <source>
        <dbReference type="ARBA" id="ARBA00023139"/>
    </source>
</evidence>
<keyword evidence="6" id="KW-0564">Palmitate</keyword>
<proteinExistence type="inferred from homology"/>
<dbReference type="Proteomes" id="UP000018936">
    <property type="component" value="Unassembled WGS sequence"/>
</dbReference>
<evidence type="ECO:0000256" key="4">
    <source>
        <dbReference type="ARBA" id="ARBA00022707"/>
    </source>
</evidence>
<protein>
    <submittedName>
        <fullName evidence="8">Raftlin</fullName>
    </submittedName>
</protein>
<keyword evidence="9" id="KW-1185">Reference proteome</keyword>
<reference evidence="8 9" key="1">
    <citation type="journal article" date="2013" name="Proc. Natl. Acad. Sci. U.S.A.">
        <title>The king cobra genome reveals dynamic gene evolution and adaptation in the snake venom system.</title>
        <authorList>
            <person name="Vonk F.J."/>
            <person name="Casewell N.R."/>
            <person name="Henkel C.V."/>
            <person name="Heimberg A.M."/>
            <person name="Jansen H.J."/>
            <person name="McCleary R.J."/>
            <person name="Kerkkamp H.M."/>
            <person name="Vos R.A."/>
            <person name="Guerreiro I."/>
            <person name="Calvete J.J."/>
            <person name="Wuster W."/>
            <person name="Woods A.E."/>
            <person name="Logan J.M."/>
            <person name="Harrison R.A."/>
            <person name="Castoe T.A."/>
            <person name="de Koning A.P."/>
            <person name="Pollock D.D."/>
            <person name="Yandell M."/>
            <person name="Calderon D."/>
            <person name="Renjifo C."/>
            <person name="Currier R.B."/>
            <person name="Salgado D."/>
            <person name="Pla D."/>
            <person name="Sanz L."/>
            <person name="Hyder A.S."/>
            <person name="Ribeiro J.M."/>
            <person name="Arntzen J.W."/>
            <person name="van den Thillart G.E."/>
            <person name="Boetzer M."/>
            <person name="Pirovano W."/>
            <person name="Dirks R.P."/>
            <person name="Spaink H.P."/>
            <person name="Duboule D."/>
            <person name="McGlinn E."/>
            <person name="Kini R.M."/>
            <person name="Richardson M.K."/>
        </authorList>
    </citation>
    <scope>NUCLEOTIDE SEQUENCE</scope>
    <source>
        <tissue evidence="8">Blood</tissue>
    </source>
</reference>
<evidence type="ECO:0000256" key="1">
    <source>
        <dbReference type="ARBA" id="ARBA00004193"/>
    </source>
</evidence>
<dbReference type="PANTHER" id="PTHR17601">
    <property type="entry name" value="RAFTLIN-RELATED"/>
    <property type="match status" value="1"/>
</dbReference>
<comment type="similarity">
    <text evidence="2">Belongs to the raftlin family.</text>
</comment>
<comment type="caution">
    <text evidence="8">The sequence shown here is derived from an EMBL/GenBank/DDBJ whole genome shotgun (WGS) entry which is preliminary data.</text>
</comment>
<keyword evidence="4" id="KW-0519">Myristate</keyword>
<dbReference type="Pfam" id="PF15250">
    <property type="entry name" value="Raftlin"/>
    <property type="match status" value="1"/>
</dbReference>
<organism evidence="8 9">
    <name type="scientific">Ophiophagus hannah</name>
    <name type="common">King cobra</name>
    <name type="synonym">Naja hannah</name>
    <dbReference type="NCBI Taxonomy" id="8665"/>
    <lineage>
        <taxon>Eukaryota</taxon>
        <taxon>Metazoa</taxon>
        <taxon>Chordata</taxon>
        <taxon>Craniata</taxon>
        <taxon>Vertebrata</taxon>
        <taxon>Euteleostomi</taxon>
        <taxon>Lepidosauria</taxon>
        <taxon>Squamata</taxon>
        <taxon>Bifurcata</taxon>
        <taxon>Unidentata</taxon>
        <taxon>Episquamata</taxon>
        <taxon>Toxicofera</taxon>
        <taxon>Serpentes</taxon>
        <taxon>Colubroidea</taxon>
        <taxon>Elapidae</taxon>
        <taxon>Elapinae</taxon>
        <taxon>Ophiophagus</taxon>
    </lineage>
</organism>
<keyword evidence="3" id="KW-1003">Cell membrane</keyword>
<sequence length="364" mass="41229">MEGLKMWNSLISFVDAAFTMGCRLNKLEKHDDKRPGNIYSTLKRPQVEMKTDIFYEYHFLDFTTLSNAELPRSAITKLSSLCDLPLQLQDFYYQGFCLATIYPFLQPNKNEKTIQEQIFRAVLIKKMERPLQREPVNEWNTLEIENCFFSDQLPDKSKIPDLIKKIQDAASRGLKFVGIVPQHVSQMNFKSISAVISISNSSPELKDDKNPFDISEDCPSLNFEKGNGSDVCKVLAAAEECSDQQMNSSEDLGGEQAITEHISLISSGELGGKLQEAEILALFNQPKTLQTPSQYYTVIVPVRFINSGKSICALEANWLEHMTDHFRKGSTLVHGFFNLGMINGKKFFYVTRLNFLKSVSVSDS</sequence>
<keyword evidence="7" id="KW-0449">Lipoprotein</keyword>
<name>V8NMC3_OPHHA</name>
<dbReference type="GO" id="GO:0005886">
    <property type="term" value="C:plasma membrane"/>
    <property type="evidence" value="ECO:0007669"/>
    <property type="project" value="UniProtKB-SubCell"/>
</dbReference>